<feature type="transmembrane region" description="Helical" evidence="1">
    <location>
        <begin position="254"/>
        <end position="276"/>
    </location>
</feature>
<keyword evidence="1" id="KW-0812">Transmembrane</keyword>
<dbReference type="PANTHER" id="PTHR38095">
    <property type="entry name" value="ANAEROBIC DIMETHYL SULFOXIDE REDUCTASE CHAIN YNFH"/>
    <property type="match status" value="1"/>
</dbReference>
<dbReference type="OrthoDB" id="4394845at2"/>
<evidence type="ECO:0008006" key="4">
    <source>
        <dbReference type="Google" id="ProtNLM"/>
    </source>
</evidence>
<reference evidence="3" key="1">
    <citation type="submission" date="2018-05" db="EMBL/GenBank/DDBJ databases">
        <title>Genome Sequencing of selected type strains of the family Eggerthellaceae.</title>
        <authorList>
            <person name="Danylec N."/>
            <person name="Stoll D.A."/>
            <person name="Doetsch A."/>
            <person name="Huch M."/>
        </authorList>
    </citation>
    <scope>NUCLEOTIDE SEQUENCE [LARGE SCALE GENOMIC DNA]</scope>
    <source>
        <strain evidence="3">DSM 24851</strain>
    </source>
</reference>
<dbReference type="RefSeq" id="WP_123209311.1">
    <property type="nucleotide sequence ID" value="NZ_JBHTHO010000002.1"/>
</dbReference>
<feature type="transmembrane region" description="Helical" evidence="1">
    <location>
        <begin position="185"/>
        <end position="204"/>
    </location>
</feature>
<dbReference type="PANTHER" id="PTHR38095:SF2">
    <property type="entry name" value="ANAEROBIC DIMETHYL SULFOXIDE REDUCTASE CHAIN C"/>
    <property type="match status" value="1"/>
</dbReference>
<proteinExistence type="predicted"/>
<dbReference type="Pfam" id="PF04976">
    <property type="entry name" value="DmsC"/>
    <property type="match status" value="1"/>
</dbReference>
<evidence type="ECO:0000313" key="2">
    <source>
        <dbReference type="EMBL" id="RNL38759.1"/>
    </source>
</evidence>
<keyword evidence="1" id="KW-0472">Membrane</keyword>
<dbReference type="AlphaFoldDB" id="A0A3N0AW72"/>
<dbReference type="GO" id="GO:0019645">
    <property type="term" value="P:anaerobic electron transport chain"/>
    <property type="evidence" value="ECO:0007669"/>
    <property type="project" value="InterPro"/>
</dbReference>
<feature type="transmembrane region" description="Helical" evidence="1">
    <location>
        <begin position="118"/>
        <end position="142"/>
    </location>
</feature>
<keyword evidence="3" id="KW-1185">Reference proteome</keyword>
<feature type="transmembrane region" description="Helical" evidence="1">
    <location>
        <begin position="12"/>
        <end position="36"/>
    </location>
</feature>
<sequence length="281" mass="28143">MGNGFSEAALAVFTTLAPMGACAFIVLCAACFKGAFEGAAGRALDKAAFLPLAVVAVGFIGAFFHLANPLNAFFVFMGVGSSPLSNEVTVGVVFFVLAAVYCILAVAGKLSAGARKGLLAAVSVMAVAFAVFCGLAYTMYTIPTWNTPASVVQMLGYGLLGGGVLGLLTLALADVEVARENAMAGAALSIAGLVIGVAGFAWQVVTSQSVSNIWGAAVDQVPAIWGMVAALAVCGVVGAAVAGASRKKPVPAALALAVVVVAVGVFFARIGFYGLYMSVAL</sequence>
<feature type="transmembrane region" description="Helical" evidence="1">
    <location>
        <begin position="224"/>
        <end position="242"/>
    </location>
</feature>
<evidence type="ECO:0000256" key="1">
    <source>
        <dbReference type="SAM" id="Phobius"/>
    </source>
</evidence>
<feature type="transmembrane region" description="Helical" evidence="1">
    <location>
        <begin position="48"/>
        <end position="68"/>
    </location>
</feature>
<keyword evidence="1" id="KW-1133">Transmembrane helix</keyword>
<accession>A0A3N0AW72</accession>
<protein>
    <recommendedName>
        <fullName evidence="4">DMSO reductase</fullName>
    </recommendedName>
</protein>
<dbReference type="Proteomes" id="UP000269591">
    <property type="component" value="Unassembled WGS sequence"/>
</dbReference>
<dbReference type="GO" id="GO:0005886">
    <property type="term" value="C:plasma membrane"/>
    <property type="evidence" value="ECO:0007669"/>
    <property type="project" value="TreeGrafter"/>
</dbReference>
<dbReference type="InterPro" id="IPR007059">
    <property type="entry name" value="DmsC"/>
</dbReference>
<dbReference type="GO" id="GO:0009390">
    <property type="term" value="C:dimethyl sulfoxide reductase complex"/>
    <property type="evidence" value="ECO:0007669"/>
    <property type="project" value="TreeGrafter"/>
</dbReference>
<comment type="caution">
    <text evidence="2">The sequence shown here is derived from an EMBL/GenBank/DDBJ whole genome shotgun (WGS) entry which is preliminary data.</text>
</comment>
<organism evidence="2 3">
    <name type="scientific">Slackia equolifaciens</name>
    <dbReference type="NCBI Taxonomy" id="498718"/>
    <lineage>
        <taxon>Bacteria</taxon>
        <taxon>Bacillati</taxon>
        <taxon>Actinomycetota</taxon>
        <taxon>Coriobacteriia</taxon>
        <taxon>Eggerthellales</taxon>
        <taxon>Eggerthellaceae</taxon>
        <taxon>Slackia</taxon>
    </lineage>
</organism>
<gene>
    <name evidence="2" type="ORF">DMP06_08500</name>
</gene>
<feature type="transmembrane region" description="Helical" evidence="1">
    <location>
        <begin position="88"/>
        <end position="106"/>
    </location>
</feature>
<evidence type="ECO:0000313" key="3">
    <source>
        <dbReference type="Proteomes" id="UP000269591"/>
    </source>
</evidence>
<dbReference type="EMBL" id="QIBX01000016">
    <property type="protein sequence ID" value="RNL38759.1"/>
    <property type="molecule type" value="Genomic_DNA"/>
</dbReference>
<feature type="transmembrane region" description="Helical" evidence="1">
    <location>
        <begin position="154"/>
        <end position="173"/>
    </location>
</feature>
<dbReference type="GO" id="GO:0009389">
    <property type="term" value="F:dimethyl sulfoxide reductase activity"/>
    <property type="evidence" value="ECO:0007669"/>
    <property type="project" value="TreeGrafter"/>
</dbReference>
<name>A0A3N0AW72_9ACTN</name>